<sequence>MSFTSRPRLFNGVPYPREFSTQIPLSPNVGFPVWKPSIKPKLKPNYQTGRTCYAHAVAFALHNAMKRVVGRSGGYPKFEDILKQIIDDFGTEGAHIDPVLKKYTAIYRLRYKLLAGEEQARAAIAHGREIVASFSFSTKDENQANSRGQWDDFDDFFKRNPRGVLKSRDLGDHKTDKKSAHAVFLFDCEPSGLVFMNSWGEDWADGGYFRVANADVLGVKFFDVFAVQEDLKLEEIKAIIDQRREMGRQICKRWAPFTSKLLWEPGPKSRSNRGMPSSH</sequence>
<dbReference type="SUPFAM" id="SSF54001">
    <property type="entry name" value="Cysteine proteinases"/>
    <property type="match status" value="1"/>
</dbReference>
<dbReference type="AlphaFoldDB" id="A0A226D621"/>
<protein>
    <submittedName>
        <fullName evidence="1">Cyanate hydratase</fullName>
    </submittedName>
</protein>
<reference evidence="1 2" key="1">
    <citation type="submission" date="2015-12" db="EMBL/GenBank/DDBJ databases">
        <title>The genome of Folsomia candida.</title>
        <authorList>
            <person name="Faddeeva A."/>
            <person name="Derks M.F."/>
            <person name="Anvar Y."/>
            <person name="Smit S."/>
            <person name="Van Straalen N."/>
            <person name="Roelofs D."/>
        </authorList>
    </citation>
    <scope>NUCLEOTIDE SEQUENCE [LARGE SCALE GENOMIC DNA]</scope>
    <source>
        <strain evidence="1 2">VU population</strain>
        <tissue evidence="1">Whole body</tissue>
    </source>
</reference>
<evidence type="ECO:0000313" key="2">
    <source>
        <dbReference type="Proteomes" id="UP000198287"/>
    </source>
</evidence>
<dbReference type="OrthoDB" id="5986014at2759"/>
<evidence type="ECO:0000313" key="1">
    <source>
        <dbReference type="EMBL" id="OXA40995.1"/>
    </source>
</evidence>
<dbReference type="Gene3D" id="3.90.70.10">
    <property type="entry name" value="Cysteine proteinases"/>
    <property type="match status" value="1"/>
</dbReference>
<dbReference type="EMBL" id="LNIX01000031">
    <property type="protein sequence ID" value="OXA40995.1"/>
    <property type="molecule type" value="Genomic_DNA"/>
</dbReference>
<dbReference type="InterPro" id="IPR038765">
    <property type="entry name" value="Papain-like_cys_pep_sf"/>
</dbReference>
<dbReference type="Proteomes" id="UP000198287">
    <property type="component" value="Unassembled WGS sequence"/>
</dbReference>
<gene>
    <name evidence="1" type="ORF">Fcan01_24217</name>
</gene>
<proteinExistence type="predicted"/>
<name>A0A226D621_FOLCA</name>
<organism evidence="1 2">
    <name type="scientific">Folsomia candida</name>
    <name type="common">Springtail</name>
    <dbReference type="NCBI Taxonomy" id="158441"/>
    <lineage>
        <taxon>Eukaryota</taxon>
        <taxon>Metazoa</taxon>
        <taxon>Ecdysozoa</taxon>
        <taxon>Arthropoda</taxon>
        <taxon>Hexapoda</taxon>
        <taxon>Collembola</taxon>
        <taxon>Entomobryomorpha</taxon>
        <taxon>Isotomoidea</taxon>
        <taxon>Isotomidae</taxon>
        <taxon>Proisotominae</taxon>
        <taxon>Folsomia</taxon>
    </lineage>
</organism>
<comment type="caution">
    <text evidence="1">The sequence shown here is derived from an EMBL/GenBank/DDBJ whole genome shotgun (WGS) entry which is preliminary data.</text>
</comment>
<keyword evidence="2" id="KW-1185">Reference proteome</keyword>
<accession>A0A226D621</accession>